<proteinExistence type="predicted"/>
<evidence type="ECO:0000256" key="1">
    <source>
        <dbReference type="SAM" id="SignalP"/>
    </source>
</evidence>
<feature type="chain" id="PRO_5043851548" description="DUF11 domain-containing protein" evidence="1">
    <location>
        <begin position="22"/>
        <end position="168"/>
    </location>
</feature>
<protein>
    <recommendedName>
        <fullName evidence="3">DUF11 domain-containing protein</fullName>
    </recommendedName>
</protein>
<dbReference type="InterPro" id="IPR014468">
    <property type="entry name" value="UCP014979"/>
</dbReference>
<dbReference type="EMBL" id="CP158299">
    <property type="protein sequence ID" value="XBV86248.1"/>
    <property type="molecule type" value="Genomic_DNA"/>
</dbReference>
<gene>
    <name evidence="2" type="ORF">ABOD76_08050</name>
</gene>
<organism evidence="2">
    <name type="scientific">Deinococcus sonorensis KR-87</name>
    <dbReference type="NCBI Taxonomy" id="694439"/>
    <lineage>
        <taxon>Bacteria</taxon>
        <taxon>Thermotogati</taxon>
        <taxon>Deinococcota</taxon>
        <taxon>Deinococci</taxon>
        <taxon>Deinococcales</taxon>
        <taxon>Deinococcaceae</taxon>
        <taxon>Deinococcus</taxon>
    </lineage>
</organism>
<evidence type="ECO:0008006" key="3">
    <source>
        <dbReference type="Google" id="ProtNLM"/>
    </source>
</evidence>
<dbReference type="KEGG" id="dsc:ABOD76_08050"/>
<dbReference type="PIRSF" id="PIRSF014979">
    <property type="entry name" value="UCP014979"/>
    <property type="match status" value="1"/>
</dbReference>
<name>A0AAU7UEA4_9DEIO</name>
<dbReference type="AlphaFoldDB" id="A0AAU7UEA4"/>
<feature type="signal peptide" evidence="1">
    <location>
        <begin position="1"/>
        <end position="21"/>
    </location>
</feature>
<evidence type="ECO:0000313" key="2">
    <source>
        <dbReference type="EMBL" id="XBV86248.1"/>
    </source>
</evidence>
<dbReference type="RefSeq" id="WP_350244307.1">
    <property type="nucleotide sequence ID" value="NZ_CP158299.1"/>
</dbReference>
<keyword evidence="1" id="KW-0732">Signal</keyword>
<accession>A0AAU7UEA4</accession>
<sequence length="168" mass="17584">MNQLSRSMLAAAGLMTGLVAAQGTSPLTLSLAQALVRTVTVGGKSTEQLSPAPKTVQPGDVLSQLLTASNATAKPLAHVMVRLPVPKGTVYLKPSSTLNAGVTMEFSIDGGKTYAPAPLKKQVSVTENGRTVLRDVVVKPSEYTAVRWTLAELPANGNVQLGFFVQVK</sequence>
<reference evidence="2" key="1">
    <citation type="submission" date="2024-06" db="EMBL/GenBank/DDBJ databases">
        <title>Draft Genome Sequence of Deinococcus sonorensis Type Strain KR-87, a Biofilm Producing Representative of the Genus Deinococcus.</title>
        <authorList>
            <person name="Boren L.S."/>
            <person name="Grosso R.A."/>
            <person name="Hugenberg-Cox A.N."/>
            <person name="Hill J.T.E."/>
            <person name="Albert C.M."/>
            <person name="Tuohy J.M."/>
        </authorList>
    </citation>
    <scope>NUCLEOTIDE SEQUENCE</scope>
    <source>
        <strain evidence="2">KR-87</strain>
    </source>
</reference>